<feature type="chain" id="PRO_5037376598" evidence="1">
    <location>
        <begin position="21"/>
        <end position="316"/>
    </location>
</feature>
<dbReference type="CDD" id="cd13569">
    <property type="entry name" value="PBP2_TAXI_TRAP_like_1"/>
    <property type="match status" value="1"/>
</dbReference>
<proteinExistence type="predicted"/>
<protein>
    <submittedName>
        <fullName evidence="2">TAXI family TRAP transporter solute-binding subunit</fullName>
    </submittedName>
</protein>
<dbReference type="SUPFAM" id="SSF53850">
    <property type="entry name" value="Periplasmic binding protein-like II"/>
    <property type="match status" value="1"/>
</dbReference>
<comment type="caution">
    <text evidence="2">The sequence shown here is derived from an EMBL/GenBank/DDBJ whole genome shotgun (WGS) entry which is preliminary data.</text>
</comment>
<dbReference type="NCBIfam" id="TIGR02122">
    <property type="entry name" value="TRAP_TAXI"/>
    <property type="match status" value="1"/>
</dbReference>
<organism evidence="2 3">
    <name type="scientific">Zwartia hollandica</name>
    <dbReference type="NCBI Taxonomy" id="324606"/>
    <lineage>
        <taxon>Bacteria</taxon>
        <taxon>Pseudomonadati</taxon>
        <taxon>Pseudomonadota</taxon>
        <taxon>Betaproteobacteria</taxon>
        <taxon>Burkholderiales</taxon>
        <taxon>Alcaligenaceae</taxon>
        <taxon>Zwartia</taxon>
    </lineage>
</organism>
<evidence type="ECO:0000313" key="3">
    <source>
        <dbReference type="Proteomes" id="UP000739565"/>
    </source>
</evidence>
<name>A0A953N8F0_9BURK</name>
<gene>
    <name evidence="2" type="ORF">KZZ10_07480</name>
</gene>
<dbReference type="EMBL" id="JAHXRI010000006">
    <property type="protein sequence ID" value="MBZ1350485.1"/>
    <property type="molecule type" value="Genomic_DNA"/>
</dbReference>
<keyword evidence="3" id="KW-1185">Reference proteome</keyword>
<sequence length="316" mass="33479">MKLLKLFGLALAIAAGGAQAQNFSIATGGTGGVYYPMGGGLASVLTKKVPGMSATAEVTGGSVDNLKLIGSGKPYLAFSMADAAKDAQDGKDKFAGRKVDVKTLLVLYPNRMHVVTVDSTGIKSMKDLKGKRVSTGSPGSATEVMAFRLLEAAGLDKDKDVKRERLGVAESVNAIKDRKIDAFFWVGGLPTAAVTDLANTPGTKIVMINHADAVDAMNKKYGNLYFKDTIPKATYSGMATDNTNASVSNILVVNGKMPDDEAYKITKAVFDNMQELVRTHSEYGSVKLVNQKSAATPLPFHPGALKYFKENGQSVE</sequence>
<accession>A0A953N8F0</accession>
<dbReference type="Pfam" id="PF16868">
    <property type="entry name" value="NMT1_3"/>
    <property type="match status" value="1"/>
</dbReference>
<dbReference type="PANTHER" id="PTHR42941">
    <property type="entry name" value="SLL1037 PROTEIN"/>
    <property type="match status" value="1"/>
</dbReference>
<keyword evidence="1" id="KW-0732">Signal</keyword>
<dbReference type="Gene3D" id="3.40.190.10">
    <property type="entry name" value="Periplasmic binding protein-like II"/>
    <property type="match status" value="2"/>
</dbReference>
<dbReference type="AlphaFoldDB" id="A0A953N8F0"/>
<dbReference type="PANTHER" id="PTHR42941:SF1">
    <property type="entry name" value="SLL1037 PROTEIN"/>
    <property type="match status" value="1"/>
</dbReference>
<dbReference type="InterPro" id="IPR011852">
    <property type="entry name" value="TRAP_TAXI"/>
</dbReference>
<dbReference type="Proteomes" id="UP000739565">
    <property type="component" value="Unassembled WGS sequence"/>
</dbReference>
<dbReference type="RefSeq" id="WP_259660861.1">
    <property type="nucleotide sequence ID" value="NZ_JAHXRI010000006.1"/>
</dbReference>
<reference evidence="2" key="1">
    <citation type="submission" date="2021-07" db="EMBL/GenBank/DDBJ databases">
        <title>New genus and species of the family Alcaligenaceae.</title>
        <authorList>
            <person name="Hahn M.W."/>
        </authorList>
    </citation>
    <scope>NUCLEOTIDE SEQUENCE</scope>
    <source>
        <strain evidence="2">LF4-65</strain>
    </source>
</reference>
<evidence type="ECO:0000256" key="1">
    <source>
        <dbReference type="SAM" id="SignalP"/>
    </source>
</evidence>
<evidence type="ECO:0000313" key="2">
    <source>
        <dbReference type="EMBL" id="MBZ1350485.1"/>
    </source>
</evidence>
<feature type="signal peptide" evidence="1">
    <location>
        <begin position="1"/>
        <end position="20"/>
    </location>
</feature>